<dbReference type="Pfam" id="PF00072">
    <property type="entry name" value="Response_reg"/>
    <property type="match status" value="1"/>
</dbReference>
<feature type="transmembrane region" description="Helical" evidence="13">
    <location>
        <begin position="12"/>
        <end position="33"/>
    </location>
</feature>
<evidence type="ECO:0000259" key="15">
    <source>
        <dbReference type="PROSITE" id="PS50110"/>
    </source>
</evidence>
<dbReference type="RefSeq" id="WP_070125311.1">
    <property type="nucleotide sequence ID" value="NZ_MDHN01000021.1"/>
</dbReference>
<evidence type="ECO:0000256" key="2">
    <source>
        <dbReference type="ARBA" id="ARBA00004651"/>
    </source>
</evidence>
<dbReference type="CDD" id="cd00082">
    <property type="entry name" value="HisKA"/>
    <property type="match status" value="1"/>
</dbReference>
<evidence type="ECO:0000256" key="10">
    <source>
        <dbReference type="ARBA" id="ARBA00023012"/>
    </source>
</evidence>
<dbReference type="PROSITE" id="PS50110">
    <property type="entry name" value="RESPONSE_REGULATORY"/>
    <property type="match status" value="1"/>
</dbReference>
<dbReference type="PANTHER" id="PTHR43047:SF72">
    <property type="entry name" value="OSMOSENSING HISTIDINE PROTEIN KINASE SLN1"/>
    <property type="match status" value="1"/>
</dbReference>
<dbReference type="Pfam" id="PF02518">
    <property type="entry name" value="HATPase_c"/>
    <property type="match status" value="1"/>
</dbReference>
<dbReference type="InterPro" id="IPR001789">
    <property type="entry name" value="Sig_transdc_resp-reg_receiver"/>
</dbReference>
<dbReference type="AlphaFoldDB" id="A0A1E7ZBN6"/>
<dbReference type="SUPFAM" id="SSF47384">
    <property type="entry name" value="Homodimeric domain of signal transducing histidine kinase"/>
    <property type="match status" value="1"/>
</dbReference>
<evidence type="ECO:0000256" key="9">
    <source>
        <dbReference type="ARBA" id="ARBA00022989"/>
    </source>
</evidence>
<dbReference type="FunFam" id="3.30.565.10:FF:000010">
    <property type="entry name" value="Sensor histidine kinase RcsC"/>
    <property type="match status" value="1"/>
</dbReference>
<evidence type="ECO:0000256" key="1">
    <source>
        <dbReference type="ARBA" id="ARBA00000085"/>
    </source>
</evidence>
<dbReference type="GO" id="GO:0005886">
    <property type="term" value="C:plasma membrane"/>
    <property type="evidence" value="ECO:0007669"/>
    <property type="project" value="UniProtKB-SubCell"/>
</dbReference>
<comment type="catalytic activity">
    <reaction evidence="1">
        <text>ATP + protein L-histidine = ADP + protein N-phospho-L-histidine.</text>
        <dbReference type="EC" id="2.7.13.3"/>
    </reaction>
</comment>
<protein>
    <recommendedName>
        <fullName evidence="3">histidine kinase</fullName>
        <ecNumber evidence="3">2.7.13.3</ecNumber>
    </recommendedName>
</protein>
<dbReference type="PROSITE" id="PS50839">
    <property type="entry name" value="CHASE"/>
    <property type="match status" value="1"/>
</dbReference>
<name>A0A1E7ZBN6_9ALTE</name>
<dbReference type="SMART" id="SM00388">
    <property type="entry name" value="HisKA"/>
    <property type="match status" value="1"/>
</dbReference>
<feature type="transmembrane region" description="Helical" evidence="13">
    <location>
        <begin position="163"/>
        <end position="183"/>
    </location>
</feature>
<keyword evidence="4" id="KW-1003">Cell membrane</keyword>
<evidence type="ECO:0000313" key="18">
    <source>
        <dbReference type="Proteomes" id="UP000175691"/>
    </source>
</evidence>
<keyword evidence="5 12" id="KW-0597">Phosphoprotein</keyword>
<dbReference type="SUPFAM" id="SSF55874">
    <property type="entry name" value="ATPase domain of HSP90 chaperone/DNA topoisomerase II/histidine kinase"/>
    <property type="match status" value="1"/>
</dbReference>
<organism evidence="17 18">
    <name type="scientific">Alteromonas confluentis</name>
    <dbReference type="NCBI Taxonomy" id="1656094"/>
    <lineage>
        <taxon>Bacteria</taxon>
        <taxon>Pseudomonadati</taxon>
        <taxon>Pseudomonadota</taxon>
        <taxon>Gammaproteobacteria</taxon>
        <taxon>Alteromonadales</taxon>
        <taxon>Alteromonadaceae</taxon>
        <taxon>Alteromonas/Salinimonas group</taxon>
        <taxon>Alteromonas</taxon>
    </lineage>
</organism>
<evidence type="ECO:0000259" key="16">
    <source>
        <dbReference type="PROSITE" id="PS50839"/>
    </source>
</evidence>
<dbReference type="PRINTS" id="PR00344">
    <property type="entry name" value="BCTRLSENSOR"/>
</dbReference>
<reference evidence="17 18" key="1">
    <citation type="submission" date="2016-08" db="EMBL/GenBank/DDBJ databases">
        <authorList>
            <person name="Seilhamer J.J."/>
        </authorList>
    </citation>
    <scope>NUCLEOTIDE SEQUENCE [LARGE SCALE GENOMIC DNA]</scope>
    <source>
        <strain evidence="17 18">KCTC 42603</strain>
    </source>
</reference>
<dbReference type="InterPro" id="IPR006189">
    <property type="entry name" value="CHASE_dom"/>
</dbReference>
<evidence type="ECO:0000259" key="14">
    <source>
        <dbReference type="PROSITE" id="PS50109"/>
    </source>
</evidence>
<keyword evidence="8" id="KW-0418">Kinase</keyword>
<sequence>MFQTSPLLQRIFAVLIVMAGYLLFGTISMLVAIPPGYATAVWPAAGVALLAALLLGAPAYLGIFIGASLLNFGISTNYSEAEPSILMSSTMGAFAVLQAFVGRFLIRAIIPRSVNFNRASAVAKFILLGGIISPLFNATISNIFLWTQGIISDADFFKNWVSWYMGDAIGIIFIVPWLLVFLPKTLSARVSKARFVLYSLISVTLCSALLGYLVTNTEKQKHSIEFGVNANVLERSLTGQLARVSDILQAIAGFVRIQEQVTPAEFRTFVTELLKRNPAIHGLSWNERLSERELAAFESAMQKQYSAFDPDIHFAVKSLAASTQDGANGIHVVVSYIEPLATNVEALGLDVYSNASRREALNAAWRTDSLYPTVPINLVQGDYAEPGVLLFLPAGQISESEHGGYATGVLKAQSMIATAFEGALLEHGAVLVFDPDVTEGNATLFRNNIGEKEANAVISQWAAIRDGVDQQITEKYPLFEKRIIQVGARQWVLLQLSESQFLYQPWGVHLLLAGTVLFAGLLGWFIIIVAGHTDEIEFQVERRTLDLTEANSRLRESEKAQAEAVKEAQRSNRAKSEFLANMSHEIRTPLNAILGLSRLGLAQNPPASFGDKFSKISHSGELLLAIINDILDFSKIEAQKLQLEHRVFSLKDIVSQLRDLFEEQAKAKGIALNFRFEGKLTPWMLGDSLRLRQVLVNLLSNAIKFTRHGSVTMTCRAEKISESASELIITVEDTGIGMSASQLSVVFDAFTQADSSTSRKYGGTGLGMAISHRLVTAMEGKIEVSSEENQGTCFTVSLPFGIPSEQDVAQYREQSKSATAKGQAVTSGHILVVEDNQINQEVVGEQLRQIGLQVSYADNGALAVSAVRENTYDLILMDIQMPVMDGYEATRHIRDAGITTPIVALTAAAMVEDMRKAKACGMNDHLSKPFRQEEMIRVLNQWITHRD</sequence>
<dbReference type="GO" id="GO:0000155">
    <property type="term" value="F:phosphorelay sensor kinase activity"/>
    <property type="evidence" value="ECO:0007669"/>
    <property type="project" value="InterPro"/>
</dbReference>
<proteinExistence type="predicted"/>
<dbReference type="EC" id="2.7.13.3" evidence="3"/>
<evidence type="ECO:0000256" key="4">
    <source>
        <dbReference type="ARBA" id="ARBA00022475"/>
    </source>
</evidence>
<dbReference type="InterPro" id="IPR011006">
    <property type="entry name" value="CheY-like_superfamily"/>
</dbReference>
<feature type="modified residue" description="4-aspartylphosphate" evidence="12">
    <location>
        <position position="878"/>
    </location>
</feature>
<keyword evidence="18" id="KW-1185">Reference proteome</keyword>
<dbReference type="CDD" id="cd16922">
    <property type="entry name" value="HATPase_EvgS-ArcB-TorS-like"/>
    <property type="match status" value="1"/>
</dbReference>
<dbReference type="InterPro" id="IPR003661">
    <property type="entry name" value="HisK_dim/P_dom"/>
</dbReference>
<dbReference type="InterPro" id="IPR036890">
    <property type="entry name" value="HATPase_C_sf"/>
</dbReference>
<keyword evidence="7 13" id="KW-0812">Transmembrane</keyword>
<feature type="transmembrane region" description="Helical" evidence="13">
    <location>
        <begin position="40"/>
        <end position="65"/>
    </location>
</feature>
<dbReference type="PANTHER" id="PTHR43047">
    <property type="entry name" value="TWO-COMPONENT HISTIDINE PROTEIN KINASE"/>
    <property type="match status" value="1"/>
</dbReference>
<dbReference type="SUPFAM" id="SSF52172">
    <property type="entry name" value="CheY-like"/>
    <property type="match status" value="1"/>
</dbReference>
<dbReference type="Gene3D" id="3.30.450.350">
    <property type="entry name" value="CHASE domain"/>
    <property type="match status" value="1"/>
</dbReference>
<dbReference type="Gene3D" id="1.10.287.130">
    <property type="match status" value="1"/>
</dbReference>
<feature type="transmembrane region" description="Helical" evidence="13">
    <location>
        <begin position="126"/>
        <end position="151"/>
    </location>
</feature>
<evidence type="ECO:0000256" key="12">
    <source>
        <dbReference type="PROSITE-ProRule" id="PRU00169"/>
    </source>
</evidence>
<comment type="subcellular location">
    <subcellularLocation>
        <location evidence="2">Cell membrane</location>
        <topology evidence="2">Multi-pass membrane protein</topology>
    </subcellularLocation>
</comment>
<dbReference type="Pfam" id="PF00512">
    <property type="entry name" value="HisKA"/>
    <property type="match status" value="1"/>
</dbReference>
<dbReference type="SMART" id="SM00387">
    <property type="entry name" value="HATPase_c"/>
    <property type="match status" value="1"/>
</dbReference>
<dbReference type="PROSITE" id="PS50109">
    <property type="entry name" value="HIS_KIN"/>
    <property type="match status" value="1"/>
</dbReference>
<dbReference type="STRING" id="1656094.BFC18_10755"/>
<comment type="caution">
    <text evidence="17">The sequence shown here is derived from an EMBL/GenBank/DDBJ whole genome shotgun (WGS) entry which is preliminary data.</text>
</comment>
<keyword evidence="11 13" id="KW-0472">Membrane</keyword>
<keyword evidence="6" id="KW-0808">Transferase</keyword>
<feature type="domain" description="CHASE" evidence="16">
    <location>
        <begin position="257"/>
        <end position="421"/>
    </location>
</feature>
<dbReference type="SMART" id="SM00448">
    <property type="entry name" value="REC"/>
    <property type="match status" value="1"/>
</dbReference>
<dbReference type="InterPro" id="IPR042240">
    <property type="entry name" value="CHASE_sf"/>
</dbReference>
<accession>A0A1E7ZBN6</accession>
<dbReference type="InterPro" id="IPR003594">
    <property type="entry name" value="HATPase_dom"/>
</dbReference>
<dbReference type="CDD" id="cd17546">
    <property type="entry name" value="REC_hyHK_CKI1_RcsC-like"/>
    <property type="match status" value="1"/>
</dbReference>
<dbReference type="InterPro" id="IPR004358">
    <property type="entry name" value="Sig_transdc_His_kin-like_C"/>
</dbReference>
<feature type="transmembrane region" description="Helical" evidence="13">
    <location>
        <begin position="85"/>
        <end position="106"/>
    </location>
</feature>
<feature type="domain" description="Histidine kinase" evidence="14">
    <location>
        <begin position="581"/>
        <end position="802"/>
    </location>
</feature>
<feature type="transmembrane region" description="Helical" evidence="13">
    <location>
        <begin position="195"/>
        <end position="214"/>
    </location>
</feature>
<evidence type="ECO:0000256" key="11">
    <source>
        <dbReference type="ARBA" id="ARBA00023136"/>
    </source>
</evidence>
<evidence type="ECO:0000256" key="8">
    <source>
        <dbReference type="ARBA" id="ARBA00022777"/>
    </source>
</evidence>
<dbReference type="GO" id="GO:0009927">
    <property type="term" value="F:histidine phosphotransfer kinase activity"/>
    <property type="evidence" value="ECO:0007669"/>
    <property type="project" value="TreeGrafter"/>
</dbReference>
<dbReference type="Proteomes" id="UP000175691">
    <property type="component" value="Unassembled WGS sequence"/>
</dbReference>
<gene>
    <name evidence="17" type="ORF">BFC18_10755</name>
</gene>
<keyword evidence="10" id="KW-0902">Two-component regulatory system</keyword>
<evidence type="ECO:0000313" key="17">
    <source>
        <dbReference type="EMBL" id="OFC70918.1"/>
    </source>
</evidence>
<evidence type="ECO:0000256" key="5">
    <source>
        <dbReference type="ARBA" id="ARBA00022553"/>
    </source>
</evidence>
<evidence type="ECO:0000256" key="3">
    <source>
        <dbReference type="ARBA" id="ARBA00012438"/>
    </source>
</evidence>
<feature type="domain" description="Response regulatory" evidence="15">
    <location>
        <begin position="829"/>
        <end position="943"/>
    </location>
</feature>
<dbReference type="Gene3D" id="3.40.50.2300">
    <property type="match status" value="1"/>
</dbReference>
<evidence type="ECO:0000256" key="6">
    <source>
        <dbReference type="ARBA" id="ARBA00022679"/>
    </source>
</evidence>
<dbReference type="EMBL" id="MDHN01000021">
    <property type="protein sequence ID" value="OFC70918.1"/>
    <property type="molecule type" value="Genomic_DNA"/>
</dbReference>
<dbReference type="InterPro" id="IPR005467">
    <property type="entry name" value="His_kinase_dom"/>
</dbReference>
<keyword evidence="9 13" id="KW-1133">Transmembrane helix</keyword>
<dbReference type="SMART" id="SM01079">
    <property type="entry name" value="CHASE"/>
    <property type="match status" value="1"/>
</dbReference>
<dbReference type="Gene3D" id="3.30.565.10">
    <property type="entry name" value="Histidine kinase-like ATPase, C-terminal domain"/>
    <property type="match status" value="1"/>
</dbReference>
<dbReference type="InterPro" id="IPR007895">
    <property type="entry name" value="MASE1"/>
</dbReference>
<evidence type="ECO:0000256" key="7">
    <source>
        <dbReference type="ARBA" id="ARBA00022692"/>
    </source>
</evidence>
<dbReference type="InterPro" id="IPR036097">
    <property type="entry name" value="HisK_dim/P_sf"/>
</dbReference>
<evidence type="ECO:0000256" key="13">
    <source>
        <dbReference type="SAM" id="Phobius"/>
    </source>
</evidence>
<dbReference type="Pfam" id="PF05231">
    <property type="entry name" value="MASE1"/>
    <property type="match status" value="1"/>
</dbReference>
<dbReference type="Pfam" id="PF03924">
    <property type="entry name" value="CHASE"/>
    <property type="match status" value="1"/>
</dbReference>